<evidence type="ECO:0000313" key="1">
    <source>
        <dbReference type="EMBL" id="KAF9440719.1"/>
    </source>
</evidence>
<accession>A0A9P5WX92</accession>
<evidence type="ECO:0000313" key="2">
    <source>
        <dbReference type="Proteomes" id="UP000807342"/>
    </source>
</evidence>
<keyword evidence="2" id="KW-1185">Reference proteome</keyword>
<dbReference type="AlphaFoldDB" id="A0A9P5WX92"/>
<dbReference type="EMBL" id="MU152309">
    <property type="protein sequence ID" value="KAF9440719.1"/>
    <property type="molecule type" value="Genomic_DNA"/>
</dbReference>
<protein>
    <submittedName>
        <fullName evidence="1">Uncharacterized protein</fullName>
    </submittedName>
</protein>
<dbReference type="Proteomes" id="UP000807342">
    <property type="component" value="Unassembled WGS sequence"/>
</dbReference>
<proteinExistence type="predicted"/>
<sequence>MPEYQECLAHYFSMNMFLEAHKDKETTNLGVLALWTDATGKESDLAPDAHVFRLDDSVRLERGTRGHQIALFLVHLVNTEAHPNLSLPSFQSLTWKGVATTGRAGILDFGRLALKLSYLTHTSVQIYTCSQWEMSIQVVNSHVWFHVALAIEFKEYFLTFVTNDNVFQPEWGPSFEKMKDDSPPDIEDNKMWKSTGLACEVIWDKGQAVFSGVGVYTISELFFIAGKVFHSPSQTAHLCEAFWQYAYTTWMKTL</sequence>
<reference evidence="1" key="1">
    <citation type="submission" date="2020-11" db="EMBL/GenBank/DDBJ databases">
        <authorList>
            <consortium name="DOE Joint Genome Institute"/>
            <person name="Ahrendt S."/>
            <person name="Riley R."/>
            <person name="Andreopoulos W."/>
            <person name="Labutti K."/>
            <person name="Pangilinan J."/>
            <person name="Ruiz-Duenas F.J."/>
            <person name="Barrasa J.M."/>
            <person name="Sanchez-Garcia M."/>
            <person name="Camarero S."/>
            <person name="Miyauchi S."/>
            <person name="Serrano A."/>
            <person name="Linde D."/>
            <person name="Babiker R."/>
            <person name="Drula E."/>
            <person name="Ayuso-Fernandez I."/>
            <person name="Pacheco R."/>
            <person name="Padilla G."/>
            <person name="Ferreira P."/>
            <person name="Barriuso J."/>
            <person name="Kellner H."/>
            <person name="Castanera R."/>
            <person name="Alfaro M."/>
            <person name="Ramirez L."/>
            <person name="Pisabarro A.G."/>
            <person name="Kuo A."/>
            <person name="Tritt A."/>
            <person name="Lipzen A."/>
            <person name="He G."/>
            <person name="Yan M."/>
            <person name="Ng V."/>
            <person name="Cullen D."/>
            <person name="Martin F."/>
            <person name="Rosso M.-N."/>
            <person name="Henrissat B."/>
            <person name="Hibbett D."/>
            <person name="Martinez A.T."/>
            <person name="Grigoriev I.V."/>
        </authorList>
    </citation>
    <scope>NUCLEOTIDE SEQUENCE</scope>
    <source>
        <strain evidence="1">MF-IS2</strain>
    </source>
</reference>
<dbReference type="OrthoDB" id="3268838at2759"/>
<name>A0A9P5WX92_9AGAR</name>
<gene>
    <name evidence="1" type="ORF">P691DRAFT_792945</name>
</gene>
<comment type="caution">
    <text evidence="1">The sequence shown here is derived from an EMBL/GenBank/DDBJ whole genome shotgun (WGS) entry which is preliminary data.</text>
</comment>
<organism evidence="1 2">
    <name type="scientific">Macrolepiota fuliginosa MF-IS2</name>
    <dbReference type="NCBI Taxonomy" id="1400762"/>
    <lineage>
        <taxon>Eukaryota</taxon>
        <taxon>Fungi</taxon>
        <taxon>Dikarya</taxon>
        <taxon>Basidiomycota</taxon>
        <taxon>Agaricomycotina</taxon>
        <taxon>Agaricomycetes</taxon>
        <taxon>Agaricomycetidae</taxon>
        <taxon>Agaricales</taxon>
        <taxon>Agaricineae</taxon>
        <taxon>Agaricaceae</taxon>
        <taxon>Macrolepiota</taxon>
    </lineage>
</organism>